<feature type="transmembrane region" description="Helical" evidence="5">
    <location>
        <begin position="218"/>
        <end position="239"/>
    </location>
</feature>
<feature type="transmembrane region" description="Helical" evidence="5">
    <location>
        <begin position="371"/>
        <end position="391"/>
    </location>
</feature>
<dbReference type="RefSeq" id="WP_040041046.1">
    <property type="nucleotide sequence ID" value="NZ_JWJG01000028.1"/>
</dbReference>
<evidence type="ECO:0000256" key="5">
    <source>
        <dbReference type="SAM" id="Phobius"/>
    </source>
</evidence>
<dbReference type="CDD" id="cd07042">
    <property type="entry name" value="STAS_SulP_like_sulfate_transporter"/>
    <property type="match status" value="1"/>
</dbReference>
<reference evidence="7 8" key="1">
    <citation type="submission" date="2014-12" db="EMBL/GenBank/DDBJ databases">
        <title>Denitrispirillum autotrophicum gen. nov., sp. nov., Denitrifying, Facultatively Autotrophic Bacteria Isolated from Rice Paddy Soil.</title>
        <authorList>
            <person name="Ishii S."/>
            <person name="Ashida N."/>
            <person name="Ohno H."/>
            <person name="Otsuka S."/>
            <person name="Yokota A."/>
            <person name="Senoo K."/>
        </authorList>
    </citation>
    <scope>NUCLEOTIDE SEQUENCE [LARGE SCALE GENOMIC DNA]</scope>
    <source>
        <strain evidence="7 8">TSA66</strain>
    </source>
</reference>
<gene>
    <name evidence="7" type="ORF">TSA66_18640</name>
</gene>
<name>A0A0C1Y634_9BURK</name>
<feature type="transmembrane region" description="Helical" evidence="5">
    <location>
        <begin position="98"/>
        <end position="119"/>
    </location>
</feature>
<dbReference type="GO" id="GO:0055085">
    <property type="term" value="P:transmembrane transport"/>
    <property type="evidence" value="ECO:0007669"/>
    <property type="project" value="InterPro"/>
</dbReference>
<feature type="transmembrane region" description="Helical" evidence="5">
    <location>
        <begin position="28"/>
        <end position="48"/>
    </location>
</feature>
<keyword evidence="4 5" id="KW-0472">Membrane</keyword>
<dbReference type="Pfam" id="PF00916">
    <property type="entry name" value="Sulfate_transp"/>
    <property type="match status" value="1"/>
</dbReference>
<dbReference type="EMBL" id="JWJG01000028">
    <property type="protein sequence ID" value="KIF82373.1"/>
    <property type="molecule type" value="Genomic_DNA"/>
</dbReference>
<dbReference type="Pfam" id="PF01740">
    <property type="entry name" value="STAS"/>
    <property type="match status" value="1"/>
</dbReference>
<evidence type="ECO:0000256" key="4">
    <source>
        <dbReference type="ARBA" id="ARBA00023136"/>
    </source>
</evidence>
<dbReference type="PANTHER" id="PTHR11814">
    <property type="entry name" value="SULFATE TRANSPORTER"/>
    <property type="match status" value="1"/>
</dbReference>
<keyword evidence="3 5" id="KW-1133">Transmembrane helix</keyword>
<evidence type="ECO:0000313" key="7">
    <source>
        <dbReference type="EMBL" id="KIF82373.1"/>
    </source>
</evidence>
<accession>A0A0C1Y634</accession>
<dbReference type="InterPro" id="IPR002645">
    <property type="entry name" value="STAS_dom"/>
</dbReference>
<feature type="transmembrane region" description="Helical" evidence="5">
    <location>
        <begin position="60"/>
        <end position="92"/>
    </location>
</feature>
<dbReference type="AlphaFoldDB" id="A0A0C1Y634"/>
<feature type="domain" description="STAS" evidence="6">
    <location>
        <begin position="457"/>
        <end position="559"/>
    </location>
</feature>
<sequence>MNLPSIGFRPRLLDSLKDYDRTRLMADVNAGLTVGVVALPLAMAFAIASGAKPEAGIFTAIIAGFLISALGGSRVQIGGPAGAFIVIIYGIIEKYGLANLLISTIFAGMLLFAMGVFRLGSLIRYIPVPIVIGFTNGIAVLVALSQLKDFLGLKIDKMPGDFFAQIKVLALQVHTLDVTTLALAGASLVIMFSWPAVFRVRENGTRSMLYRHPRLMQLLKPLPSPIIVLILSTLAVTLLNLPVATIGTKFGGIPQGLPQFQLPQFSWVLVKQLIAPTVTIALLGAIESLLCARVSDNLIGDRHDPNQELMAQGIANVVTPFFGGLPATGTVARTVTNIRTGATSPIAGMVHALTLVSIVLIAAPLAKNIPLAALAAILLHVAYNMGEWHEFVRLVHFSLNYRILLLSTFLLTVIIDLTAAVEVGLVLACVFFIYRVSSLTRIERLAPESLPHPTASGVAVYSIFGSLFFGAVGKMEALLDPQAAPGAAMILKMQQLINLDTTGLDALETVHRTLLARGCQLILVGPNHQPLSLMTRTGFLDRLGAENCVADLAHALDRANFLAGAKAAA</sequence>
<organism evidence="7 8">
    <name type="scientific">Noviherbaspirillum autotrophicum</name>
    <dbReference type="NCBI Taxonomy" id="709839"/>
    <lineage>
        <taxon>Bacteria</taxon>
        <taxon>Pseudomonadati</taxon>
        <taxon>Pseudomonadota</taxon>
        <taxon>Betaproteobacteria</taxon>
        <taxon>Burkholderiales</taxon>
        <taxon>Oxalobacteraceae</taxon>
        <taxon>Noviherbaspirillum</taxon>
    </lineage>
</organism>
<feature type="transmembrane region" description="Helical" evidence="5">
    <location>
        <begin position="346"/>
        <end position="365"/>
    </location>
</feature>
<feature type="transmembrane region" description="Helical" evidence="5">
    <location>
        <begin position="178"/>
        <end position="197"/>
    </location>
</feature>
<comment type="caution">
    <text evidence="7">The sequence shown here is derived from an EMBL/GenBank/DDBJ whole genome shotgun (WGS) entry which is preliminary data.</text>
</comment>
<evidence type="ECO:0000256" key="3">
    <source>
        <dbReference type="ARBA" id="ARBA00022989"/>
    </source>
</evidence>
<dbReference type="Gene3D" id="3.30.750.24">
    <property type="entry name" value="STAS domain"/>
    <property type="match status" value="1"/>
</dbReference>
<evidence type="ECO:0000259" key="6">
    <source>
        <dbReference type="PROSITE" id="PS50801"/>
    </source>
</evidence>
<evidence type="ECO:0000256" key="2">
    <source>
        <dbReference type="ARBA" id="ARBA00022692"/>
    </source>
</evidence>
<keyword evidence="2 5" id="KW-0812">Transmembrane</keyword>
<feature type="transmembrane region" description="Helical" evidence="5">
    <location>
        <begin position="126"/>
        <end position="144"/>
    </location>
</feature>
<dbReference type="InterPro" id="IPR036513">
    <property type="entry name" value="STAS_dom_sf"/>
</dbReference>
<dbReference type="Proteomes" id="UP000031572">
    <property type="component" value="Unassembled WGS sequence"/>
</dbReference>
<feature type="transmembrane region" description="Helical" evidence="5">
    <location>
        <begin position="403"/>
        <end position="434"/>
    </location>
</feature>
<dbReference type="InterPro" id="IPR011547">
    <property type="entry name" value="SLC26A/SulP_dom"/>
</dbReference>
<dbReference type="OrthoDB" id="9769739at2"/>
<protein>
    <submittedName>
        <fullName evidence="7">Sulfate transporter</fullName>
    </submittedName>
</protein>
<dbReference type="GO" id="GO:0016020">
    <property type="term" value="C:membrane"/>
    <property type="evidence" value="ECO:0007669"/>
    <property type="project" value="UniProtKB-SubCell"/>
</dbReference>
<dbReference type="InterPro" id="IPR001902">
    <property type="entry name" value="SLC26A/SulP_fam"/>
</dbReference>
<comment type="subcellular location">
    <subcellularLocation>
        <location evidence="1">Membrane</location>
        <topology evidence="1">Multi-pass membrane protein</topology>
    </subcellularLocation>
</comment>
<evidence type="ECO:0000313" key="8">
    <source>
        <dbReference type="Proteomes" id="UP000031572"/>
    </source>
</evidence>
<evidence type="ECO:0000256" key="1">
    <source>
        <dbReference type="ARBA" id="ARBA00004141"/>
    </source>
</evidence>
<dbReference type="SUPFAM" id="SSF52091">
    <property type="entry name" value="SpoIIaa-like"/>
    <property type="match status" value="1"/>
</dbReference>
<feature type="transmembrane region" description="Helical" evidence="5">
    <location>
        <begin position="273"/>
        <end position="292"/>
    </location>
</feature>
<keyword evidence="8" id="KW-1185">Reference proteome</keyword>
<dbReference type="PROSITE" id="PS50801">
    <property type="entry name" value="STAS"/>
    <property type="match status" value="1"/>
</dbReference>
<dbReference type="STRING" id="709839.TSA66_18640"/>
<proteinExistence type="predicted"/>